<gene>
    <name evidence="2" type="ORF">WMSIL1_LOCUS7247</name>
</gene>
<evidence type="ECO:0000256" key="1">
    <source>
        <dbReference type="SAM" id="MobiDB-lite"/>
    </source>
</evidence>
<dbReference type="Proteomes" id="UP000321570">
    <property type="component" value="Unassembled WGS sequence"/>
</dbReference>
<accession>A0A564YK96</accession>
<feature type="region of interest" description="Disordered" evidence="1">
    <location>
        <begin position="85"/>
        <end position="105"/>
    </location>
</feature>
<keyword evidence="3" id="KW-1185">Reference proteome</keyword>
<dbReference type="EMBL" id="CABIJS010000255">
    <property type="protein sequence ID" value="VUZ47691.1"/>
    <property type="molecule type" value="Genomic_DNA"/>
</dbReference>
<dbReference type="AlphaFoldDB" id="A0A564YK96"/>
<sequence length="128" mass="14050">MNTNVQQVGFSLGSSTSTNYQELLFMVPVLNTVEGIANVNINPPNDCSDEDRVVSNYLQCIMSNSWSSVPHFVPIAMARIHQLPQQNQERETMRPPISNEPVSNVSGSIVKYPEIDNTGAPAHPLPVS</sequence>
<protein>
    <submittedName>
        <fullName evidence="2">Uncharacterized protein</fullName>
    </submittedName>
</protein>
<proteinExistence type="predicted"/>
<evidence type="ECO:0000313" key="3">
    <source>
        <dbReference type="Proteomes" id="UP000321570"/>
    </source>
</evidence>
<name>A0A564YK96_HYMDI</name>
<organism evidence="2 3">
    <name type="scientific">Hymenolepis diminuta</name>
    <name type="common">Rat tapeworm</name>
    <dbReference type="NCBI Taxonomy" id="6216"/>
    <lineage>
        <taxon>Eukaryota</taxon>
        <taxon>Metazoa</taxon>
        <taxon>Spiralia</taxon>
        <taxon>Lophotrochozoa</taxon>
        <taxon>Platyhelminthes</taxon>
        <taxon>Cestoda</taxon>
        <taxon>Eucestoda</taxon>
        <taxon>Cyclophyllidea</taxon>
        <taxon>Hymenolepididae</taxon>
        <taxon>Hymenolepis</taxon>
    </lineage>
</organism>
<reference evidence="2 3" key="1">
    <citation type="submission" date="2019-07" db="EMBL/GenBank/DDBJ databases">
        <authorList>
            <person name="Jastrzebski P J."/>
            <person name="Paukszto L."/>
            <person name="Jastrzebski P J."/>
        </authorList>
    </citation>
    <scope>NUCLEOTIDE SEQUENCE [LARGE SCALE GENOMIC DNA]</scope>
    <source>
        <strain evidence="2 3">WMS-il1</strain>
    </source>
</reference>
<evidence type="ECO:0000313" key="2">
    <source>
        <dbReference type="EMBL" id="VUZ47691.1"/>
    </source>
</evidence>